<keyword evidence="2" id="KW-0732">Signal</keyword>
<sequence>MTRTRLALAALLLAAAPLSTASAFDGYGRSPFFAPYDPAVTGAIGVHDSPYYEACPMSSASEGNANQQTRPVKQYGQTSGGYSC</sequence>
<feature type="signal peptide" evidence="2">
    <location>
        <begin position="1"/>
        <end position="23"/>
    </location>
</feature>
<feature type="chain" id="PRO_5021261744" description="Lectin-like protein BA14k" evidence="2">
    <location>
        <begin position="24"/>
        <end position="84"/>
    </location>
</feature>
<evidence type="ECO:0000256" key="2">
    <source>
        <dbReference type="SAM" id="SignalP"/>
    </source>
</evidence>
<dbReference type="OrthoDB" id="7998255at2"/>
<feature type="region of interest" description="Disordered" evidence="1">
    <location>
        <begin position="58"/>
        <end position="84"/>
    </location>
</feature>
<organism evidence="3 4">
    <name type="scientific">Methylobacterium symbioticum</name>
    <dbReference type="NCBI Taxonomy" id="2584084"/>
    <lineage>
        <taxon>Bacteria</taxon>
        <taxon>Pseudomonadati</taxon>
        <taxon>Pseudomonadota</taxon>
        <taxon>Alphaproteobacteria</taxon>
        <taxon>Hyphomicrobiales</taxon>
        <taxon>Methylobacteriaceae</taxon>
        <taxon>Methylobacterium</taxon>
    </lineage>
</organism>
<evidence type="ECO:0000313" key="3">
    <source>
        <dbReference type="EMBL" id="VUD74407.1"/>
    </source>
</evidence>
<evidence type="ECO:0008006" key="5">
    <source>
        <dbReference type="Google" id="ProtNLM"/>
    </source>
</evidence>
<dbReference type="EMBL" id="CABFPH010000122">
    <property type="protein sequence ID" value="VUD74407.1"/>
    <property type="molecule type" value="Genomic_DNA"/>
</dbReference>
<name>A0A509EJ58_9HYPH</name>
<proteinExistence type="predicted"/>
<dbReference type="Proteomes" id="UP000410984">
    <property type="component" value="Unassembled WGS sequence"/>
</dbReference>
<accession>A0A509EJ58</accession>
<dbReference type="RefSeq" id="WP_142585708.1">
    <property type="nucleotide sequence ID" value="NZ_CABFPH010000122.1"/>
</dbReference>
<gene>
    <name evidence="3" type="ORF">MET9862_05036</name>
</gene>
<evidence type="ECO:0000313" key="4">
    <source>
        <dbReference type="Proteomes" id="UP000410984"/>
    </source>
</evidence>
<dbReference type="AlphaFoldDB" id="A0A509EJ58"/>
<evidence type="ECO:0000256" key="1">
    <source>
        <dbReference type="SAM" id="MobiDB-lite"/>
    </source>
</evidence>
<protein>
    <recommendedName>
        <fullName evidence="5">Lectin-like protein BA14k</fullName>
    </recommendedName>
</protein>
<reference evidence="3 4" key="1">
    <citation type="submission" date="2019-06" db="EMBL/GenBank/DDBJ databases">
        <authorList>
            <person name="Rodrigo-Torres L."/>
            <person name="Arahal R. D."/>
            <person name="Lucena T."/>
        </authorList>
    </citation>
    <scope>NUCLEOTIDE SEQUENCE [LARGE SCALE GENOMIC DNA]</scope>
    <source>
        <strain evidence="3 4">SB0023/3</strain>
    </source>
</reference>
<keyword evidence="4" id="KW-1185">Reference proteome</keyword>